<organism evidence="11 12">
    <name type="scientific">Sinocyclocheilus grahami</name>
    <name type="common">Dianchi golden-line fish</name>
    <name type="synonym">Barbus grahami</name>
    <dbReference type="NCBI Taxonomy" id="75366"/>
    <lineage>
        <taxon>Eukaryota</taxon>
        <taxon>Metazoa</taxon>
        <taxon>Chordata</taxon>
        <taxon>Craniata</taxon>
        <taxon>Vertebrata</taxon>
        <taxon>Euteleostomi</taxon>
        <taxon>Actinopterygii</taxon>
        <taxon>Neopterygii</taxon>
        <taxon>Teleostei</taxon>
        <taxon>Ostariophysi</taxon>
        <taxon>Cypriniformes</taxon>
        <taxon>Cyprinidae</taxon>
        <taxon>Cyprininae</taxon>
        <taxon>Sinocyclocheilus</taxon>
    </lineage>
</organism>
<evidence type="ECO:0000256" key="8">
    <source>
        <dbReference type="RuleBase" id="RU366025"/>
    </source>
</evidence>
<evidence type="ECO:0000259" key="10">
    <source>
        <dbReference type="PROSITE" id="PS50235"/>
    </source>
</evidence>
<evidence type="ECO:0000256" key="4">
    <source>
        <dbReference type="ARBA" id="ARBA00022786"/>
    </source>
</evidence>
<feature type="region of interest" description="Disordered" evidence="9">
    <location>
        <begin position="376"/>
        <end position="399"/>
    </location>
</feature>
<dbReference type="GO" id="GO:0061136">
    <property type="term" value="P:regulation of proteasomal protein catabolic process"/>
    <property type="evidence" value="ECO:0007669"/>
    <property type="project" value="TreeGrafter"/>
</dbReference>
<dbReference type="Gene3D" id="1.10.8.10">
    <property type="entry name" value="DNA helicase RuvA subunit, C-terminal domain"/>
    <property type="match status" value="1"/>
</dbReference>
<keyword evidence="3 8" id="KW-0645">Protease</keyword>
<dbReference type="PANTHER" id="PTHR43982">
    <property type="entry name" value="UBIQUITIN CARBOXYL-TERMINAL HYDROLASE"/>
    <property type="match status" value="1"/>
</dbReference>
<keyword evidence="7" id="KW-0539">Nucleus</keyword>
<dbReference type="PROSITE" id="PS00972">
    <property type="entry name" value="USP_1"/>
    <property type="match status" value="1"/>
</dbReference>
<gene>
    <name evidence="11" type="primary">LOC107551654</name>
</gene>
<reference evidence="11" key="2">
    <citation type="submission" date="2025-09" db="UniProtKB">
        <authorList>
            <consortium name="Ensembl"/>
        </authorList>
    </citation>
    <scope>IDENTIFICATION</scope>
</reference>
<evidence type="ECO:0000256" key="9">
    <source>
        <dbReference type="SAM" id="MobiDB-lite"/>
    </source>
</evidence>
<dbReference type="InterPro" id="IPR018200">
    <property type="entry name" value="USP_CS"/>
</dbReference>
<dbReference type="EC" id="3.4.19.12" evidence="8"/>
<dbReference type="Proteomes" id="UP000472262">
    <property type="component" value="Unassembled WGS sequence"/>
</dbReference>
<dbReference type="GO" id="GO:0043161">
    <property type="term" value="P:proteasome-mediated ubiquitin-dependent protein catabolic process"/>
    <property type="evidence" value="ECO:0007669"/>
    <property type="project" value="InterPro"/>
</dbReference>
<dbReference type="PROSITE" id="PS50235">
    <property type="entry name" value="USP_3"/>
    <property type="match status" value="1"/>
</dbReference>
<evidence type="ECO:0000313" key="11">
    <source>
        <dbReference type="Ensembl" id="ENSSGRP00000033737.1"/>
    </source>
</evidence>
<evidence type="ECO:0000256" key="1">
    <source>
        <dbReference type="ARBA" id="ARBA00000707"/>
    </source>
</evidence>
<dbReference type="InterPro" id="IPR038765">
    <property type="entry name" value="Papain-like_cys_pep_sf"/>
</dbReference>
<dbReference type="GO" id="GO:0005634">
    <property type="term" value="C:nucleus"/>
    <property type="evidence" value="ECO:0007669"/>
    <property type="project" value="UniProtKB-SubCell"/>
</dbReference>
<evidence type="ECO:0000256" key="3">
    <source>
        <dbReference type="ARBA" id="ARBA00022670"/>
    </source>
</evidence>
<evidence type="ECO:0000313" key="12">
    <source>
        <dbReference type="Proteomes" id="UP000472262"/>
    </source>
</evidence>
<dbReference type="PANTHER" id="PTHR43982:SF6">
    <property type="entry name" value="UBIQUITIN CARBOXYL-TERMINAL HYDROLASE 2-RELATED"/>
    <property type="match status" value="1"/>
</dbReference>
<name>A0A672MAN7_SINGR</name>
<dbReference type="CDD" id="cd02665">
    <property type="entry name" value="Peptidase_C19I"/>
    <property type="match status" value="1"/>
</dbReference>
<evidence type="ECO:0000256" key="7">
    <source>
        <dbReference type="ARBA" id="ARBA00023242"/>
    </source>
</evidence>
<dbReference type="SUPFAM" id="SSF54001">
    <property type="entry name" value="Cysteine proteinases"/>
    <property type="match status" value="1"/>
</dbReference>
<comment type="catalytic activity">
    <reaction evidence="1 8">
        <text>Thiol-dependent hydrolysis of ester, thioester, amide, peptide and isopeptide bonds formed by the C-terminal Gly of ubiquitin (a 76-residue protein attached to proteins as an intracellular targeting signal).</text>
        <dbReference type="EC" id="3.4.19.12"/>
    </reaction>
</comment>
<dbReference type="AlphaFoldDB" id="A0A672MAN7"/>
<accession>A0A672MAN7</accession>
<feature type="region of interest" description="Disordered" evidence="9">
    <location>
        <begin position="582"/>
        <end position="620"/>
    </location>
</feature>
<dbReference type="GO" id="GO:0004843">
    <property type="term" value="F:cysteine-type deubiquitinase activity"/>
    <property type="evidence" value="ECO:0007669"/>
    <property type="project" value="UniProtKB-UniRule"/>
</dbReference>
<dbReference type="InterPro" id="IPR001394">
    <property type="entry name" value="Peptidase_C19_UCH"/>
</dbReference>
<dbReference type="FunFam" id="3.90.70.10:FF:000004">
    <property type="entry name" value="Putative ubiquitin carboxyl-terminal hydrolase 25"/>
    <property type="match status" value="1"/>
</dbReference>
<comment type="similarity">
    <text evidence="8">Belongs to the peptidase C19 family.</text>
</comment>
<feature type="domain" description="USP" evidence="10">
    <location>
        <begin position="96"/>
        <end position="521"/>
    </location>
</feature>
<dbReference type="Pfam" id="PF00443">
    <property type="entry name" value="UCH"/>
    <property type="match status" value="1"/>
</dbReference>
<dbReference type="InterPro" id="IPR044635">
    <property type="entry name" value="UBP14-like"/>
</dbReference>
<dbReference type="InterPro" id="IPR028889">
    <property type="entry name" value="USP"/>
</dbReference>
<evidence type="ECO:0000256" key="5">
    <source>
        <dbReference type="ARBA" id="ARBA00022801"/>
    </source>
</evidence>
<dbReference type="Ensembl" id="ENSSGRT00000036218.1">
    <property type="protein sequence ID" value="ENSSGRP00000033737.1"/>
    <property type="gene ID" value="ENSSGRG00000017680.1"/>
</dbReference>
<reference evidence="11" key="1">
    <citation type="submission" date="2025-08" db="UniProtKB">
        <authorList>
            <consortium name="Ensembl"/>
        </authorList>
    </citation>
    <scope>IDENTIFICATION</scope>
</reference>
<proteinExistence type="inferred from homology"/>
<evidence type="ECO:0000256" key="2">
    <source>
        <dbReference type="ARBA" id="ARBA00004123"/>
    </source>
</evidence>
<dbReference type="PROSITE" id="PS00973">
    <property type="entry name" value="USP_2"/>
    <property type="match status" value="1"/>
</dbReference>
<comment type="subcellular location">
    <subcellularLocation>
        <location evidence="2">Nucleus</location>
    </subcellularLocation>
</comment>
<dbReference type="SUPFAM" id="SSF46934">
    <property type="entry name" value="UBA-like"/>
    <property type="match status" value="1"/>
</dbReference>
<protein>
    <recommendedName>
        <fullName evidence="8">Ubiquitin carboxyl-terminal hydrolase</fullName>
        <ecNumber evidence="8">3.4.19.12</ecNumber>
    </recommendedName>
</protein>
<keyword evidence="12" id="KW-1185">Reference proteome</keyword>
<dbReference type="GO" id="GO:0070628">
    <property type="term" value="F:proteasome binding"/>
    <property type="evidence" value="ECO:0007669"/>
    <property type="project" value="TreeGrafter"/>
</dbReference>
<dbReference type="GO" id="GO:0016579">
    <property type="term" value="P:protein deubiquitination"/>
    <property type="evidence" value="ECO:0007669"/>
    <property type="project" value="InterPro"/>
</dbReference>
<sequence>MFACLFQSQMLLNQLREITGIQDLQVLQSALNVCLVQQHLSMYDEYSILSVKLNNYACLCILVSFTFSDGMKRKRCEGSGESCSPADWIRQEDCPVGIRNVGNTCWFSAVIQSLFHLPVFRRLVLNYCLSERVLEKCKSHSEKRNIAFMQELRCLFALMVGSNRRFVDPSAAVELLRDAFRTSEAQQDVSEFTHKLLDWLEDAFQLAANGNNPEDKQNNPMVQLFYGTFVAERLHEGKIVSNIEQFGQYPLQVNGFNNLDECLEGAMVEGEIESLHSDQTMSSGQERWFSKLPPVLTFELSRFEFNQSLGRPEKIHKKLEFPQVIYMDRYLHKNVDQTHGRRGDVKRLKDQLTVLQQKLEGMWWSLPLRNPQMCLHQTEPDDAGSSDGSGSPMEVPLQPAPHSVTEEELYFVRSCLQRWRAEVENTVNELKASIDKVSQALEGMYSDNSLCQVSYRLHAVLVHEGQASAGHYWAYIYDHANKRWLKYNDVMVTESTWEELVRDSYGGMTNASAYCLMYISDKLPYLIAGTFPLCFSDYALKGMDSLPSILRRYVREDNRWFQQELREWEEQFCQAQCEEVHTEKPIPEEPQNPEQEPNPEPAQEQTNEVSGEPPTDSTPAFHEEYSRLYELSQEETTPQQDPRLQHVLVYLFQNQAPNRVIERTLLEQFGDRNLSFDDRAVSIMREARSKIRLIKPEDMDMDEYLQWHDDYSMFKTVFAYLLTGLEQYQNGKIREALNYLAHAHQDNSVLLRKGERKGVDQSLIALYRRKCLKELNDNAATLFKSPDANDVAEAVTIMNECIIPCMHLMVRDSVSQEDLDVIELIRSCWCSYLGQDMDDSLQEKLSEFLPRVLDCSAELVVLKEPPKVRKSPHDLCSRLTAVMESIHSTSVITVK</sequence>
<keyword evidence="5 8" id="KW-0378">Hydrolase</keyword>
<evidence type="ECO:0000256" key="6">
    <source>
        <dbReference type="ARBA" id="ARBA00022807"/>
    </source>
</evidence>
<keyword evidence="6 8" id="KW-0788">Thiol protease</keyword>
<dbReference type="InterPro" id="IPR009060">
    <property type="entry name" value="UBA-like_sf"/>
</dbReference>
<keyword evidence="4 8" id="KW-0833">Ubl conjugation pathway</keyword>
<dbReference type="Gene3D" id="3.90.70.10">
    <property type="entry name" value="Cysteine proteinases"/>
    <property type="match status" value="1"/>
</dbReference>